<sequence>MIIQKLLNLITGWIAGWLQSIPPLPPDLLSTLQAVPGQIQTVVNDASMLGPVVPFSQIGIGLGIVLYAFLVALIVAVMRKVISLMTGGGM</sequence>
<keyword evidence="1" id="KW-0812">Transmembrane</keyword>
<evidence type="ECO:0000256" key="1">
    <source>
        <dbReference type="SAM" id="Phobius"/>
    </source>
</evidence>
<keyword evidence="1" id="KW-1133">Transmembrane helix</keyword>
<dbReference type="EMBL" id="MLJW01000213">
    <property type="protein sequence ID" value="OIQ93160.1"/>
    <property type="molecule type" value="Genomic_DNA"/>
</dbReference>
<feature type="transmembrane region" description="Helical" evidence="1">
    <location>
        <begin position="58"/>
        <end position="78"/>
    </location>
</feature>
<reference evidence="2" key="1">
    <citation type="submission" date="2016-10" db="EMBL/GenBank/DDBJ databases">
        <title>Sequence of Gallionella enrichment culture.</title>
        <authorList>
            <person name="Poehlein A."/>
            <person name="Muehling M."/>
            <person name="Daniel R."/>
        </authorList>
    </citation>
    <scope>NUCLEOTIDE SEQUENCE</scope>
</reference>
<name>A0A1J5RAQ7_9ZZZZ</name>
<keyword evidence="1" id="KW-0472">Membrane</keyword>
<protein>
    <submittedName>
        <fullName evidence="2">Uncharacterized protein</fullName>
    </submittedName>
</protein>
<accession>A0A1J5RAQ7</accession>
<organism evidence="2">
    <name type="scientific">mine drainage metagenome</name>
    <dbReference type="NCBI Taxonomy" id="410659"/>
    <lineage>
        <taxon>unclassified sequences</taxon>
        <taxon>metagenomes</taxon>
        <taxon>ecological metagenomes</taxon>
    </lineage>
</organism>
<gene>
    <name evidence="2" type="ORF">GALL_248660</name>
</gene>
<evidence type="ECO:0000313" key="2">
    <source>
        <dbReference type="EMBL" id="OIQ93160.1"/>
    </source>
</evidence>
<comment type="caution">
    <text evidence="2">The sequence shown here is derived from an EMBL/GenBank/DDBJ whole genome shotgun (WGS) entry which is preliminary data.</text>
</comment>
<dbReference type="AlphaFoldDB" id="A0A1J5RAQ7"/>
<proteinExistence type="predicted"/>